<protein>
    <submittedName>
        <fullName evidence="1">Uncharacterized protein</fullName>
    </submittedName>
</protein>
<gene>
    <name evidence="1" type="ORF">ARGLB_110_00110</name>
</gene>
<accession>H0QT99</accession>
<dbReference type="AlphaFoldDB" id="H0QT99"/>
<dbReference type="Proteomes" id="UP000003828">
    <property type="component" value="Unassembled WGS sequence"/>
</dbReference>
<organism evidence="1 2">
    <name type="scientific">Arthrobacter globiformis (strain ATCC 8010 / DSM 20124 / JCM 1332 / NBRC 12137 / NCIMB 8907 / NRRL B-2979 / 168)</name>
    <dbReference type="NCBI Taxonomy" id="1077972"/>
    <lineage>
        <taxon>Bacteria</taxon>
        <taxon>Bacillati</taxon>
        <taxon>Actinomycetota</taxon>
        <taxon>Actinomycetes</taxon>
        <taxon>Micrococcales</taxon>
        <taxon>Micrococcaceae</taxon>
        <taxon>Arthrobacter</taxon>
    </lineage>
</organism>
<keyword evidence="2" id="KW-1185">Reference proteome</keyword>
<name>H0QT99_ARTG1</name>
<sequence>MNGAATWPVTDTLPGSQTRLLDYHNWIHLNPGDKVIVKRAGCPPEHGTVNDIALDASYFWVRIDGQSRILIFHGDRTIIHKILT</sequence>
<dbReference type="OrthoDB" id="4947240at2"/>
<comment type="caution">
    <text evidence="1">The sequence shown here is derived from an EMBL/GenBank/DDBJ whole genome shotgun (WGS) entry which is preliminary data.</text>
</comment>
<proteinExistence type="predicted"/>
<evidence type="ECO:0000313" key="2">
    <source>
        <dbReference type="Proteomes" id="UP000003828"/>
    </source>
</evidence>
<evidence type="ECO:0000313" key="1">
    <source>
        <dbReference type="EMBL" id="GAB16050.1"/>
    </source>
</evidence>
<dbReference type="EMBL" id="BAEG01000110">
    <property type="protein sequence ID" value="GAB16050.1"/>
    <property type="molecule type" value="Genomic_DNA"/>
</dbReference>
<reference evidence="1 2" key="1">
    <citation type="submission" date="2011-12" db="EMBL/GenBank/DDBJ databases">
        <title>Whole genome shotgun sequence of Arthrobacter globiformis NBRC 12137.</title>
        <authorList>
            <person name="Miyazawa S."/>
            <person name="Hosoyama A."/>
            <person name="Tsuchikane K."/>
            <person name="Katsumata H."/>
            <person name="Yamazaki S."/>
            <person name="Fujita N."/>
        </authorList>
    </citation>
    <scope>NUCLEOTIDE SEQUENCE [LARGE SCALE GENOMIC DNA]</scope>
    <source>
        <strain evidence="1 2">NBRC 12137</strain>
    </source>
</reference>